<evidence type="ECO:0000313" key="2">
    <source>
        <dbReference type="EMBL" id="TQM01177.1"/>
    </source>
</evidence>
<dbReference type="EMBL" id="VFOZ01000001">
    <property type="protein sequence ID" value="TQM01177.1"/>
    <property type="molecule type" value="Genomic_DNA"/>
</dbReference>
<gene>
    <name evidence="2" type="ORF">FB559_6925</name>
</gene>
<evidence type="ECO:0000313" key="3">
    <source>
        <dbReference type="Proteomes" id="UP000316096"/>
    </source>
</evidence>
<dbReference type="SUPFAM" id="SSF55718">
    <property type="entry name" value="SCP-like"/>
    <property type="match status" value="1"/>
</dbReference>
<comment type="caution">
    <text evidence="2">The sequence shown here is derived from an EMBL/GenBank/DDBJ whole genome shotgun (WGS) entry which is preliminary data.</text>
</comment>
<dbReference type="InterPro" id="IPR016181">
    <property type="entry name" value="Acyl_CoA_acyltransferase"/>
</dbReference>
<keyword evidence="2" id="KW-0808">Transferase</keyword>
<evidence type="ECO:0000259" key="1">
    <source>
        <dbReference type="PROSITE" id="PS51186"/>
    </source>
</evidence>
<dbReference type="InterPro" id="IPR036527">
    <property type="entry name" value="SCP2_sterol-bd_dom_sf"/>
</dbReference>
<dbReference type="CDD" id="cd04301">
    <property type="entry name" value="NAT_SF"/>
    <property type="match status" value="1"/>
</dbReference>
<dbReference type="Gene3D" id="3.40.630.30">
    <property type="match status" value="2"/>
</dbReference>
<dbReference type="InterPro" id="IPR025559">
    <property type="entry name" value="Eis_dom"/>
</dbReference>
<dbReference type="PROSITE" id="PS51186">
    <property type="entry name" value="GNAT"/>
    <property type="match status" value="1"/>
</dbReference>
<proteinExistence type="predicted"/>
<accession>A0A543CVP7</accession>
<dbReference type="InterPro" id="IPR041380">
    <property type="entry name" value="Acetyltransf_17"/>
</dbReference>
<dbReference type="Pfam" id="PF13527">
    <property type="entry name" value="Acetyltransf_9"/>
    <property type="match status" value="1"/>
</dbReference>
<dbReference type="Pfam" id="PF17668">
    <property type="entry name" value="Acetyltransf_17"/>
    <property type="match status" value="1"/>
</dbReference>
<dbReference type="PANTHER" id="PTHR37817:SF1">
    <property type="entry name" value="N-ACETYLTRANSFERASE EIS"/>
    <property type="match status" value="1"/>
</dbReference>
<reference evidence="2 3" key="1">
    <citation type="submission" date="2019-06" db="EMBL/GenBank/DDBJ databases">
        <title>Sequencing the genomes of 1000 actinobacteria strains.</title>
        <authorList>
            <person name="Klenk H.-P."/>
        </authorList>
    </citation>
    <scope>NUCLEOTIDE SEQUENCE [LARGE SCALE GENOMIC DNA]</scope>
    <source>
        <strain evidence="2 3">DSM 102200</strain>
    </source>
</reference>
<protein>
    <submittedName>
        <fullName evidence="2">Putative acetyltransferase</fullName>
    </submittedName>
</protein>
<dbReference type="InterPro" id="IPR000182">
    <property type="entry name" value="GNAT_dom"/>
</dbReference>
<dbReference type="AlphaFoldDB" id="A0A543CVP7"/>
<feature type="domain" description="N-acetyltransferase" evidence="1">
    <location>
        <begin position="13"/>
        <end position="153"/>
    </location>
</feature>
<keyword evidence="3" id="KW-1185">Reference proteome</keyword>
<dbReference type="SUPFAM" id="SSF55729">
    <property type="entry name" value="Acyl-CoA N-acyltransferases (Nat)"/>
    <property type="match status" value="1"/>
</dbReference>
<sequence length="390" mass="41958">MRGGTYAVASSLVEIRVPDPDEIDAVHDLWIRAFGPSSREDARTRRVIDERRMLGVYDGPRMVACGYFHEFDQWWHGRAVPMGGVAGVAVAPEYRGRGIGRRLATGLLDLMDGRPLSALYPATAPVYRSVGYEHAGAQYLLTLPPGPLRTLASGPVKVRRAGPADAAEVTALLRRLHADARHGGPIDRGEPFMRDVLADERVYSYLADDGFLAYGWKDGSRRLAVHRCVAGSAETARALWAVVGSGSSIAETVEAFVAPDDPMLWLLRDRSEDEVRRVSWMLRVLDAPAAVAARGFPAAVSVDVPLVVDDEQRPGNAGSWRLVVGAGSGRLERAPAERDATRLPARGLAALYAGVPMATLRGAGIATGGDAADALLDAAFATTPYMLDYF</sequence>
<dbReference type="InterPro" id="IPR051554">
    <property type="entry name" value="Acetyltransferase_Eis"/>
</dbReference>
<dbReference type="Gene3D" id="3.30.1050.10">
    <property type="entry name" value="SCP2 sterol-binding domain"/>
    <property type="match status" value="1"/>
</dbReference>
<dbReference type="PANTHER" id="PTHR37817">
    <property type="entry name" value="N-ACETYLTRANSFERASE EIS"/>
    <property type="match status" value="1"/>
</dbReference>
<name>A0A543CVP7_9ACTN</name>
<dbReference type="Pfam" id="PF13530">
    <property type="entry name" value="SCP2_2"/>
    <property type="match status" value="1"/>
</dbReference>
<dbReference type="GO" id="GO:0030649">
    <property type="term" value="P:aminoglycoside antibiotic catabolic process"/>
    <property type="evidence" value="ECO:0007669"/>
    <property type="project" value="TreeGrafter"/>
</dbReference>
<dbReference type="Proteomes" id="UP000316096">
    <property type="component" value="Unassembled WGS sequence"/>
</dbReference>
<organism evidence="2 3">
    <name type="scientific">Actinoallomurus bryophytorum</name>
    <dbReference type="NCBI Taxonomy" id="1490222"/>
    <lineage>
        <taxon>Bacteria</taxon>
        <taxon>Bacillati</taxon>
        <taxon>Actinomycetota</taxon>
        <taxon>Actinomycetes</taxon>
        <taxon>Streptosporangiales</taxon>
        <taxon>Thermomonosporaceae</taxon>
        <taxon>Actinoallomurus</taxon>
    </lineage>
</organism>
<dbReference type="GO" id="GO:0034069">
    <property type="term" value="F:aminoglycoside N-acetyltransferase activity"/>
    <property type="evidence" value="ECO:0007669"/>
    <property type="project" value="TreeGrafter"/>
</dbReference>